<evidence type="ECO:0000313" key="3">
    <source>
        <dbReference type="Proteomes" id="UP000283090"/>
    </source>
</evidence>
<dbReference type="VEuPathDB" id="FungiDB:DFL_001300"/>
<dbReference type="EMBL" id="SAEB01000001">
    <property type="protein sequence ID" value="RVD90328.1"/>
    <property type="molecule type" value="Genomic_DNA"/>
</dbReference>
<accession>A0A437AGY8</accession>
<feature type="compositionally biased region" description="Polar residues" evidence="1">
    <location>
        <begin position="143"/>
        <end position="168"/>
    </location>
</feature>
<protein>
    <submittedName>
        <fullName evidence="2">Uncharacterized protein</fullName>
    </submittedName>
</protein>
<dbReference type="Proteomes" id="UP000283090">
    <property type="component" value="Unassembled WGS sequence"/>
</dbReference>
<organism evidence="2 3">
    <name type="scientific">Arthrobotrys flagrans</name>
    <name type="common">Nematode-trapping fungus</name>
    <name type="synonym">Trichothecium flagrans</name>
    <dbReference type="NCBI Taxonomy" id="97331"/>
    <lineage>
        <taxon>Eukaryota</taxon>
        <taxon>Fungi</taxon>
        <taxon>Dikarya</taxon>
        <taxon>Ascomycota</taxon>
        <taxon>Pezizomycotina</taxon>
        <taxon>Orbiliomycetes</taxon>
        <taxon>Orbiliales</taxon>
        <taxon>Orbiliaceae</taxon>
        <taxon>Arthrobotrys</taxon>
    </lineage>
</organism>
<dbReference type="RefSeq" id="XP_067495872.1">
    <property type="nucleotide sequence ID" value="XM_067629898.1"/>
</dbReference>
<reference evidence="2 3" key="1">
    <citation type="submission" date="2019-01" db="EMBL/GenBank/DDBJ databases">
        <title>Intercellular communication is required for trap formation in the nematode-trapping fungus Duddingtonia flagrans.</title>
        <authorList>
            <person name="Youssar L."/>
            <person name="Wernet V."/>
            <person name="Hensel N."/>
            <person name="Hildebrandt H.-G."/>
            <person name="Fischer R."/>
        </authorList>
    </citation>
    <scope>NUCLEOTIDE SEQUENCE [LARGE SCALE GENOMIC DNA]</scope>
    <source>
        <strain evidence="2 3">CBS H-5679</strain>
    </source>
</reference>
<sequence length="217" mass="23518">MLEREWYNLKVHSADPSDHTCDGSGDLIDGTDAVTTRNIRIEDGLNISAHEYVDHAIQVSLGLVSLRDGHRPIVAPPPQYQSLLAGGYESDEDDDEFADEGIVEGGSRSRGQRIEEEKLQTNLGVRTEAEAELALQQAVYRSLQDQSRGPSDSGPTQPSSALQNSGTMETEPLPQNAGIIQTESLPQNAGGMQAESEEQYTGPSISDFQKAKSHLEA</sequence>
<dbReference type="AlphaFoldDB" id="A0A437AGY8"/>
<evidence type="ECO:0000313" key="2">
    <source>
        <dbReference type="EMBL" id="RVD90328.1"/>
    </source>
</evidence>
<evidence type="ECO:0000256" key="1">
    <source>
        <dbReference type="SAM" id="MobiDB-lite"/>
    </source>
</evidence>
<gene>
    <name evidence="2" type="ORF">DFL_001300</name>
</gene>
<proteinExistence type="predicted"/>
<dbReference type="OrthoDB" id="5392168at2759"/>
<keyword evidence="3" id="KW-1185">Reference proteome</keyword>
<comment type="caution">
    <text evidence="2">The sequence shown here is derived from an EMBL/GenBank/DDBJ whole genome shotgun (WGS) entry which is preliminary data.</text>
</comment>
<dbReference type="GeneID" id="93583611"/>
<feature type="region of interest" description="Disordered" evidence="1">
    <location>
        <begin position="142"/>
        <end position="217"/>
    </location>
</feature>
<feature type="compositionally biased region" description="Polar residues" evidence="1">
    <location>
        <begin position="178"/>
        <end position="187"/>
    </location>
</feature>
<name>A0A437AGY8_ARTFL</name>